<reference evidence="12 13" key="1">
    <citation type="submission" date="2018-11" db="EMBL/GenBank/DDBJ databases">
        <title>Genome assembly of Steccherinum ochraceum LE-BIN_3174, the white-rot fungus of the Steccherinaceae family (The Residual Polyporoid clade, Polyporales, Basidiomycota).</title>
        <authorList>
            <person name="Fedorova T.V."/>
            <person name="Glazunova O.A."/>
            <person name="Landesman E.O."/>
            <person name="Moiseenko K.V."/>
            <person name="Psurtseva N.V."/>
            <person name="Savinova O.S."/>
            <person name="Shakhova N.V."/>
            <person name="Tyazhelova T.V."/>
            <person name="Vasina D.V."/>
        </authorList>
    </citation>
    <scope>NUCLEOTIDE SEQUENCE [LARGE SCALE GENOMIC DNA]</scope>
    <source>
        <strain evidence="12 13">LE-BIN_3174</strain>
    </source>
</reference>
<feature type="domain" description="Glucose-methanol-choline oxidoreductase N-terminal" evidence="10">
    <location>
        <begin position="91"/>
        <end position="114"/>
    </location>
</feature>
<dbReference type="SUPFAM" id="SSF51905">
    <property type="entry name" value="FAD/NAD(P)-binding domain"/>
    <property type="match status" value="1"/>
</dbReference>
<feature type="active site" description="Proton donor" evidence="7">
    <location>
        <position position="505"/>
    </location>
</feature>
<dbReference type="InterPro" id="IPR027424">
    <property type="entry name" value="Glucose_Oxidase_domain_2"/>
</dbReference>
<keyword evidence="5 8" id="KW-0274">FAD</keyword>
<accession>A0A4R0REY9</accession>
<evidence type="ECO:0000259" key="11">
    <source>
        <dbReference type="PROSITE" id="PS00624"/>
    </source>
</evidence>
<dbReference type="PANTHER" id="PTHR11552:SF201">
    <property type="entry name" value="GLUCOSE-METHANOL-CHOLINE OXIDOREDUCTASE N-TERMINAL DOMAIN-CONTAINING PROTEIN"/>
    <property type="match status" value="1"/>
</dbReference>
<protein>
    <recommendedName>
        <fullName evidence="10 11">Glucose-methanol-choline oxidoreductase N-terminal domain-containing protein</fullName>
    </recommendedName>
</protein>
<comment type="caution">
    <text evidence="12">The sequence shown here is derived from an EMBL/GenBank/DDBJ whole genome shotgun (WGS) entry which is preliminary data.</text>
</comment>
<dbReference type="PIRSF" id="PIRSF000137">
    <property type="entry name" value="Alcohol_oxidase"/>
    <property type="match status" value="1"/>
</dbReference>
<evidence type="ECO:0000256" key="9">
    <source>
        <dbReference type="RuleBase" id="RU003968"/>
    </source>
</evidence>
<dbReference type="Pfam" id="PF05199">
    <property type="entry name" value="GMC_oxred_C"/>
    <property type="match status" value="1"/>
</dbReference>
<dbReference type="GO" id="GO:0050660">
    <property type="term" value="F:flavin adenine dinucleotide binding"/>
    <property type="evidence" value="ECO:0007669"/>
    <property type="project" value="InterPro"/>
</dbReference>
<evidence type="ECO:0000259" key="10">
    <source>
        <dbReference type="PROSITE" id="PS00623"/>
    </source>
</evidence>
<feature type="active site" description="Proton acceptor" evidence="7">
    <location>
        <position position="548"/>
    </location>
</feature>
<dbReference type="PANTHER" id="PTHR11552">
    <property type="entry name" value="GLUCOSE-METHANOL-CHOLINE GMC OXIDOREDUCTASE"/>
    <property type="match status" value="1"/>
</dbReference>
<dbReference type="AlphaFoldDB" id="A0A4R0REY9"/>
<dbReference type="GO" id="GO:0016614">
    <property type="term" value="F:oxidoreductase activity, acting on CH-OH group of donors"/>
    <property type="evidence" value="ECO:0007669"/>
    <property type="project" value="InterPro"/>
</dbReference>
<dbReference type="EMBL" id="RWJN01000165">
    <property type="protein sequence ID" value="TCD65746.1"/>
    <property type="molecule type" value="Genomic_DNA"/>
</dbReference>
<dbReference type="InterPro" id="IPR000172">
    <property type="entry name" value="GMC_OxRdtase_N"/>
</dbReference>
<proteinExistence type="inferred from homology"/>
<evidence type="ECO:0000256" key="5">
    <source>
        <dbReference type="ARBA" id="ARBA00022827"/>
    </source>
</evidence>
<evidence type="ECO:0000256" key="8">
    <source>
        <dbReference type="PIRSR" id="PIRSR000137-2"/>
    </source>
</evidence>
<sequence length="569" mass="62192">MTARIQEVVDRAFDYVIVGGGTAGLTLAARITEDPSKSVLVLEAGKANIDDPLILRPFSYGAHFANLDHAWGFKTIKQQYAENKESQWQRGKGLGGSSAINFMCYVKPPAEDINDVERLGNPGFNFEHYNRLLKRTEGFVAPTDEALAQAQLKSGLWQLGTNANPFGGDTKGYYVLPNTYDPISHTRSYATTAFYLPNKDRPNLVVLVEAPVGRVITDTASSGKIVARGVEFTHDGRQYTAKANKEVILSAGSPRSPQLLELSGIGNEDILNKIGVPVKINLPAVGENVQEHVFMGMSFELKDDVVFDTTDILRDPEVAAKHVNLHKSGSGAFTQGIVGFAFTSLDMITPRANEIITAAKAQYTQKMETSPAWLKDQYATHLARLDRAAPGYELILFPGFLSFPNPPAAGKRYITLCIAMNHMFSRGTIHSSSDDPAQDAEFNPHDFEEDIDVEVAVEMLRFIRKLSKTAPLQDILLEEVNPGKDTTSDADLASWVKKSYSTTYHTAGPCSMLPKERGGVVDTDMKVYGTENLRVVDLSVLPILPAAHTLATVYAIAEHAAEAINGRST</sequence>
<evidence type="ECO:0000256" key="7">
    <source>
        <dbReference type="PIRSR" id="PIRSR000137-1"/>
    </source>
</evidence>
<gene>
    <name evidence="12" type="ORF">EIP91_002230</name>
</gene>
<dbReference type="Gene3D" id="3.30.560.10">
    <property type="entry name" value="Glucose Oxidase, domain 3"/>
    <property type="match status" value="2"/>
</dbReference>
<comment type="cofactor">
    <cofactor evidence="1 8">
        <name>FAD</name>
        <dbReference type="ChEBI" id="CHEBI:57692"/>
    </cofactor>
</comment>
<dbReference type="InterPro" id="IPR007867">
    <property type="entry name" value="GMC_OxRtase_C"/>
</dbReference>
<name>A0A4R0REY9_9APHY</name>
<dbReference type="InterPro" id="IPR036188">
    <property type="entry name" value="FAD/NAD-bd_sf"/>
</dbReference>
<evidence type="ECO:0000256" key="3">
    <source>
        <dbReference type="ARBA" id="ARBA00022630"/>
    </source>
</evidence>
<keyword evidence="4" id="KW-0732">Signal</keyword>
<evidence type="ECO:0000256" key="4">
    <source>
        <dbReference type="ARBA" id="ARBA00022729"/>
    </source>
</evidence>
<dbReference type="Gene3D" id="3.50.50.60">
    <property type="entry name" value="FAD/NAD(P)-binding domain"/>
    <property type="match status" value="2"/>
</dbReference>
<dbReference type="InterPro" id="IPR012132">
    <property type="entry name" value="GMC_OxRdtase"/>
</dbReference>
<evidence type="ECO:0000256" key="2">
    <source>
        <dbReference type="ARBA" id="ARBA00010790"/>
    </source>
</evidence>
<dbReference type="Gene3D" id="4.10.450.10">
    <property type="entry name" value="Glucose Oxidase, domain 2"/>
    <property type="match status" value="2"/>
</dbReference>
<keyword evidence="3 9" id="KW-0285">Flavoprotein</keyword>
<dbReference type="PROSITE" id="PS00624">
    <property type="entry name" value="GMC_OXRED_2"/>
    <property type="match status" value="1"/>
</dbReference>
<feature type="binding site" evidence="8">
    <location>
        <position position="212"/>
    </location>
    <ligand>
        <name>FAD</name>
        <dbReference type="ChEBI" id="CHEBI:57692"/>
    </ligand>
</feature>
<dbReference type="Pfam" id="PF00732">
    <property type="entry name" value="GMC_oxred_N"/>
    <property type="match status" value="1"/>
</dbReference>
<comment type="similarity">
    <text evidence="2 9">Belongs to the GMC oxidoreductase family.</text>
</comment>
<keyword evidence="13" id="KW-1185">Reference proteome</keyword>
<organism evidence="12 13">
    <name type="scientific">Steccherinum ochraceum</name>
    <dbReference type="NCBI Taxonomy" id="92696"/>
    <lineage>
        <taxon>Eukaryota</taxon>
        <taxon>Fungi</taxon>
        <taxon>Dikarya</taxon>
        <taxon>Basidiomycota</taxon>
        <taxon>Agaricomycotina</taxon>
        <taxon>Agaricomycetes</taxon>
        <taxon>Polyporales</taxon>
        <taxon>Steccherinaceae</taxon>
        <taxon>Steccherinum</taxon>
    </lineage>
</organism>
<dbReference type="OrthoDB" id="269227at2759"/>
<evidence type="ECO:0000313" key="12">
    <source>
        <dbReference type="EMBL" id="TCD65746.1"/>
    </source>
</evidence>
<dbReference type="SUPFAM" id="SSF54373">
    <property type="entry name" value="FAD-linked reductases, C-terminal domain"/>
    <property type="match status" value="1"/>
</dbReference>
<evidence type="ECO:0000256" key="6">
    <source>
        <dbReference type="ARBA" id="ARBA00023002"/>
    </source>
</evidence>
<feature type="domain" description="Glucose-methanol-choline oxidoreductase N-terminal" evidence="11">
    <location>
        <begin position="252"/>
        <end position="266"/>
    </location>
</feature>
<dbReference type="Proteomes" id="UP000292702">
    <property type="component" value="Unassembled WGS sequence"/>
</dbReference>
<dbReference type="PROSITE" id="PS00623">
    <property type="entry name" value="GMC_OXRED_1"/>
    <property type="match status" value="1"/>
</dbReference>
<evidence type="ECO:0000313" key="13">
    <source>
        <dbReference type="Proteomes" id="UP000292702"/>
    </source>
</evidence>
<keyword evidence="6" id="KW-0560">Oxidoreductase</keyword>
<evidence type="ECO:0000256" key="1">
    <source>
        <dbReference type="ARBA" id="ARBA00001974"/>
    </source>
</evidence>
<dbReference type="STRING" id="92696.A0A4R0REY9"/>